<dbReference type="EMBL" id="CADCVX010000252">
    <property type="protein sequence ID" value="CAA9503679.1"/>
    <property type="molecule type" value="Genomic_DNA"/>
</dbReference>
<protein>
    <submittedName>
        <fullName evidence="5">Undecaprenyl-phosphate galactosephosphotransferase</fullName>
        <ecNumber evidence="5">2.7.8.6</ecNumber>
    </submittedName>
</protein>
<keyword evidence="5" id="KW-0808">Transferase</keyword>
<feature type="transmembrane region" description="Helical" evidence="3">
    <location>
        <begin position="57"/>
        <end position="76"/>
    </location>
</feature>
<evidence type="ECO:0000256" key="1">
    <source>
        <dbReference type="ARBA" id="ARBA00006464"/>
    </source>
</evidence>
<dbReference type="EC" id="2.7.8.6" evidence="5"/>
<evidence type="ECO:0000256" key="3">
    <source>
        <dbReference type="SAM" id="Phobius"/>
    </source>
</evidence>
<gene>
    <name evidence="5" type="ORF">AVDCRST_MAG91-1212</name>
</gene>
<reference evidence="5" key="1">
    <citation type="submission" date="2020-02" db="EMBL/GenBank/DDBJ databases">
        <authorList>
            <person name="Meier V. D."/>
        </authorList>
    </citation>
    <scope>NUCLEOTIDE SEQUENCE</scope>
    <source>
        <strain evidence="5">AVDCRST_MAG91</strain>
    </source>
</reference>
<keyword evidence="3" id="KW-0472">Membrane</keyword>
<name>A0A6J4SS01_9SPHN</name>
<accession>A0A6J4SS01</accession>
<proteinExistence type="inferred from homology"/>
<sequence>MDRLLLTTPNRGRVKQRRVPVRATLLQLLGVIVFAVVLPWLLRILVEPVQASLDSQYNAGVGTMAALLGGQIFLRSLTNFPGIRGSKYVIPTFAISYGAVLAIFFFLRLDYSRIQFIASFALCIIWYVLMLHYRQRSVMLEIGIVPGGGTRELQLIDGVSWIPLDQPIALREMRVDGIVADLRADLPVEWERFLAESALSGVPVYHHKQIAESLTGRVEIEHLSENNFGSLIPGLAYVTIKFVTDFVAAVVAAIVLAPVMAVAAFAIRLDSPGPILFRQQRMGYRGEPFTVFKFRTMTDRREAQPSDWRHDAITRVGDDRITRVGHFLRRSRIDELPQIANILRGEMSWIGPRPEAVVLSEWYERELPFYRYRHIVRPGITGWAQVNQGHVAEVDEVLWKLHFDFYYIKYFTPWLDLLIAFRTVNTILTGFGSK</sequence>
<feature type="transmembrane region" description="Helical" evidence="3">
    <location>
        <begin position="246"/>
        <end position="267"/>
    </location>
</feature>
<evidence type="ECO:0000256" key="2">
    <source>
        <dbReference type="ARBA" id="ARBA00023169"/>
    </source>
</evidence>
<evidence type="ECO:0000313" key="5">
    <source>
        <dbReference type="EMBL" id="CAA9503679.1"/>
    </source>
</evidence>
<dbReference type="PANTHER" id="PTHR30576">
    <property type="entry name" value="COLANIC BIOSYNTHESIS UDP-GLUCOSE LIPID CARRIER TRANSFERASE"/>
    <property type="match status" value="1"/>
</dbReference>
<dbReference type="GO" id="GO:0047360">
    <property type="term" value="F:undecaprenyl-phosphate galactose phosphotransferase activity"/>
    <property type="evidence" value="ECO:0007669"/>
    <property type="project" value="UniProtKB-EC"/>
</dbReference>
<keyword evidence="3" id="KW-0812">Transmembrane</keyword>
<comment type="similarity">
    <text evidence="1">Belongs to the bacterial sugar transferase family.</text>
</comment>
<evidence type="ECO:0000259" key="4">
    <source>
        <dbReference type="Pfam" id="PF02397"/>
    </source>
</evidence>
<feature type="transmembrane region" description="Helical" evidence="3">
    <location>
        <begin position="21"/>
        <end position="42"/>
    </location>
</feature>
<feature type="domain" description="Bacterial sugar transferase" evidence="4">
    <location>
        <begin position="241"/>
        <end position="428"/>
    </location>
</feature>
<feature type="transmembrane region" description="Helical" evidence="3">
    <location>
        <begin position="113"/>
        <end position="133"/>
    </location>
</feature>
<feature type="transmembrane region" description="Helical" evidence="3">
    <location>
        <begin position="88"/>
        <end position="107"/>
    </location>
</feature>
<dbReference type="Pfam" id="PF02397">
    <property type="entry name" value="Bac_transf"/>
    <property type="match status" value="1"/>
</dbReference>
<keyword evidence="3" id="KW-1133">Transmembrane helix</keyword>
<dbReference type="InterPro" id="IPR003362">
    <property type="entry name" value="Bact_transf"/>
</dbReference>
<dbReference type="GO" id="GO:0000271">
    <property type="term" value="P:polysaccharide biosynthetic process"/>
    <property type="evidence" value="ECO:0007669"/>
    <property type="project" value="UniProtKB-KW"/>
</dbReference>
<dbReference type="PANTHER" id="PTHR30576:SF0">
    <property type="entry name" value="UNDECAPRENYL-PHOSPHATE N-ACETYLGALACTOSAMINYL 1-PHOSPHATE TRANSFERASE-RELATED"/>
    <property type="match status" value="1"/>
</dbReference>
<organism evidence="5">
    <name type="scientific">uncultured Sphingomonadaceae bacterium</name>
    <dbReference type="NCBI Taxonomy" id="169976"/>
    <lineage>
        <taxon>Bacteria</taxon>
        <taxon>Pseudomonadati</taxon>
        <taxon>Pseudomonadota</taxon>
        <taxon>Alphaproteobacteria</taxon>
        <taxon>Sphingomonadales</taxon>
        <taxon>Sphingomonadaceae</taxon>
        <taxon>environmental samples</taxon>
    </lineage>
</organism>
<dbReference type="AlphaFoldDB" id="A0A6J4SS01"/>
<keyword evidence="2" id="KW-0270">Exopolysaccharide synthesis</keyword>